<evidence type="ECO:0000256" key="2">
    <source>
        <dbReference type="ARBA" id="ARBA00022803"/>
    </source>
</evidence>
<dbReference type="EMBL" id="SLYB01000019">
    <property type="protein sequence ID" value="TCP93407.1"/>
    <property type="molecule type" value="Genomic_DNA"/>
</dbReference>
<dbReference type="OrthoDB" id="9814042at2"/>
<organism evidence="4 5">
    <name type="scientific">Cricetibacter osteomyelitidis</name>
    <dbReference type="NCBI Taxonomy" id="1521931"/>
    <lineage>
        <taxon>Bacteria</taxon>
        <taxon>Pseudomonadati</taxon>
        <taxon>Pseudomonadota</taxon>
        <taxon>Gammaproteobacteria</taxon>
        <taxon>Pasteurellales</taxon>
        <taxon>Pasteurellaceae</taxon>
        <taxon>Cricetibacter</taxon>
    </lineage>
</organism>
<evidence type="ECO:0000313" key="4">
    <source>
        <dbReference type="EMBL" id="TCP93407.1"/>
    </source>
</evidence>
<dbReference type="Pfam" id="PF13432">
    <property type="entry name" value="TPR_16"/>
    <property type="match status" value="1"/>
</dbReference>
<evidence type="ECO:0000256" key="3">
    <source>
        <dbReference type="PROSITE-ProRule" id="PRU00339"/>
    </source>
</evidence>
<keyword evidence="5" id="KW-1185">Reference proteome</keyword>
<evidence type="ECO:0000313" key="5">
    <source>
        <dbReference type="Proteomes" id="UP000295763"/>
    </source>
</evidence>
<dbReference type="PROSITE" id="PS50005">
    <property type="entry name" value="TPR"/>
    <property type="match status" value="2"/>
</dbReference>
<sequence>MKTQQILTALSVILLSACVSKTLSPEDLKKQAAAKARVELGISYLYQGDTAQAKLNLDKALAHAPNYYLVHSGLAYYYQARGDVEKAEQAYQTAIKLDNTQGDTYNNYGTFLCSQGKFEQSYAQFQRALKAPNYYRQADTLENFAICALSAKNTALYEQNLAELTKVDSARAEKLKKTVATTQK</sequence>
<reference evidence="4 5" key="1">
    <citation type="submission" date="2019-03" db="EMBL/GenBank/DDBJ databases">
        <title>Genomic Encyclopedia of Type Strains, Phase IV (KMG-IV): sequencing the most valuable type-strain genomes for metagenomic binning, comparative biology and taxonomic classification.</title>
        <authorList>
            <person name="Goeker M."/>
        </authorList>
    </citation>
    <scope>NUCLEOTIDE SEQUENCE [LARGE SCALE GENOMIC DNA]</scope>
    <source>
        <strain evidence="4 5">DSM 28404</strain>
    </source>
</reference>
<dbReference type="PROSITE" id="PS51257">
    <property type="entry name" value="PROKAR_LIPOPROTEIN"/>
    <property type="match status" value="1"/>
</dbReference>
<dbReference type="InterPro" id="IPR019734">
    <property type="entry name" value="TPR_rpt"/>
</dbReference>
<accession>A0A4R2SSS7</accession>
<dbReference type="PANTHER" id="PTHR44858">
    <property type="entry name" value="TETRATRICOPEPTIDE REPEAT PROTEIN 6"/>
    <property type="match status" value="1"/>
</dbReference>
<keyword evidence="1" id="KW-0677">Repeat</keyword>
<dbReference type="InterPro" id="IPR011990">
    <property type="entry name" value="TPR-like_helical_dom_sf"/>
</dbReference>
<protein>
    <submittedName>
        <fullName evidence="4">Type IV pilus assembly protein PilF</fullName>
    </submittedName>
</protein>
<keyword evidence="2 3" id="KW-0802">TPR repeat</keyword>
<proteinExistence type="predicted"/>
<feature type="repeat" description="TPR" evidence="3">
    <location>
        <begin position="68"/>
        <end position="101"/>
    </location>
</feature>
<dbReference type="SUPFAM" id="SSF48452">
    <property type="entry name" value="TPR-like"/>
    <property type="match status" value="1"/>
</dbReference>
<dbReference type="Proteomes" id="UP000295763">
    <property type="component" value="Unassembled WGS sequence"/>
</dbReference>
<feature type="repeat" description="TPR" evidence="3">
    <location>
        <begin position="34"/>
        <end position="67"/>
    </location>
</feature>
<dbReference type="PANTHER" id="PTHR44858:SF1">
    <property type="entry name" value="UDP-N-ACETYLGLUCOSAMINE--PEPTIDE N-ACETYLGLUCOSAMINYLTRANSFERASE SPINDLY-RELATED"/>
    <property type="match status" value="1"/>
</dbReference>
<dbReference type="NCBIfam" id="TIGR02521">
    <property type="entry name" value="type_IV_pilW"/>
    <property type="match status" value="1"/>
</dbReference>
<dbReference type="InterPro" id="IPR050498">
    <property type="entry name" value="Ycf3"/>
</dbReference>
<name>A0A4R2SSS7_9PAST</name>
<dbReference type="Gene3D" id="1.25.40.10">
    <property type="entry name" value="Tetratricopeptide repeat domain"/>
    <property type="match status" value="1"/>
</dbReference>
<evidence type="ECO:0000256" key="1">
    <source>
        <dbReference type="ARBA" id="ARBA00022737"/>
    </source>
</evidence>
<dbReference type="AlphaFoldDB" id="A0A4R2SSS7"/>
<comment type="caution">
    <text evidence="4">The sequence shown here is derived from an EMBL/GenBank/DDBJ whole genome shotgun (WGS) entry which is preliminary data.</text>
</comment>
<dbReference type="SMART" id="SM00028">
    <property type="entry name" value="TPR"/>
    <property type="match status" value="3"/>
</dbReference>
<dbReference type="InterPro" id="IPR013360">
    <property type="entry name" value="Pilus_4_PilW"/>
</dbReference>
<gene>
    <name evidence="4" type="ORF">EDC44_1195</name>
</gene>